<dbReference type="HAMAP" id="MF_00362">
    <property type="entry name" value="Ribosomal_uL10"/>
    <property type="match status" value="1"/>
</dbReference>
<comment type="similarity">
    <text evidence="1 5">Belongs to the universal ribosomal protein uL10 family.</text>
</comment>
<dbReference type="Pfam" id="PF00466">
    <property type="entry name" value="Ribosomal_L10"/>
    <property type="match status" value="1"/>
</dbReference>
<evidence type="ECO:0000256" key="3">
    <source>
        <dbReference type="ARBA" id="ARBA00023274"/>
    </source>
</evidence>
<dbReference type="PANTHER" id="PTHR11560">
    <property type="entry name" value="39S RIBOSOMAL PROTEIN L10, MITOCHONDRIAL"/>
    <property type="match status" value="1"/>
</dbReference>
<dbReference type="EMBL" id="MHTB01000050">
    <property type="protein sequence ID" value="OHA54341.1"/>
    <property type="molecule type" value="Genomic_DNA"/>
</dbReference>
<accession>A0A1G2Q3B3</accession>
<evidence type="ECO:0000256" key="5">
    <source>
        <dbReference type="HAMAP-Rule" id="MF_00362"/>
    </source>
</evidence>
<dbReference type="Proteomes" id="UP000178936">
    <property type="component" value="Unassembled WGS sequence"/>
</dbReference>
<keyword evidence="2 5" id="KW-0689">Ribosomal protein</keyword>
<dbReference type="AlphaFoldDB" id="A0A1G2Q3B3"/>
<organism evidence="6 7">
    <name type="scientific">Candidatus Veblenbacteria bacterium RIFOXYA2_FULL_43_9</name>
    <dbReference type="NCBI Taxonomy" id="1802425"/>
    <lineage>
        <taxon>Bacteria</taxon>
        <taxon>Candidatus Vebleniibacteriota</taxon>
    </lineage>
</organism>
<dbReference type="CDD" id="cd05797">
    <property type="entry name" value="Ribosomal_L10"/>
    <property type="match status" value="1"/>
</dbReference>
<evidence type="ECO:0000313" key="7">
    <source>
        <dbReference type="Proteomes" id="UP000178936"/>
    </source>
</evidence>
<protein>
    <recommendedName>
        <fullName evidence="4 5">Large ribosomal subunit protein uL10</fullName>
    </recommendedName>
</protein>
<gene>
    <name evidence="5" type="primary">rplJ</name>
    <name evidence="6" type="ORF">A2226_02580</name>
</gene>
<evidence type="ECO:0000256" key="2">
    <source>
        <dbReference type="ARBA" id="ARBA00022980"/>
    </source>
</evidence>
<sequence>MAKTRAVKESSVARLTDNLRQGKGIVFADFTGLLVKELQEMRRELRKAGIYYEVVKRTLLKRGLTDAGFKEVSVDKLAGSISVAVSPDDEVTPAKTIVGFTKKFDKLKVLGGILGHNYVDEAKVKALAQLPGKQELLGQVVGSLTAPLTGLVNVLQGNLRGLIQVLTAMQNAKSKM</sequence>
<dbReference type="GO" id="GO:1990904">
    <property type="term" value="C:ribonucleoprotein complex"/>
    <property type="evidence" value="ECO:0007669"/>
    <property type="project" value="UniProtKB-KW"/>
</dbReference>
<dbReference type="InterPro" id="IPR022973">
    <property type="entry name" value="Ribosomal_uL10_bac"/>
</dbReference>
<name>A0A1G2Q3B3_9BACT</name>
<keyword evidence="3 5" id="KW-0687">Ribonucleoprotein</keyword>
<evidence type="ECO:0000256" key="4">
    <source>
        <dbReference type="ARBA" id="ARBA00035202"/>
    </source>
</evidence>
<evidence type="ECO:0000313" key="6">
    <source>
        <dbReference type="EMBL" id="OHA54341.1"/>
    </source>
</evidence>
<evidence type="ECO:0000256" key="1">
    <source>
        <dbReference type="ARBA" id="ARBA00008889"/>
    </source>
</evidence>
<dbReference type="GO" id="GO:0006412">
    <property type="term" value="P:translation"/>
    <property type="evidence" value="ECO:0007669"/>
    <property type="project" value="UniProtKB-UniRule"/>
</dbReference>
<keyword evidence="5" id="KW-0694">RNA-binding</keyword>
<dbReference type="GO" id="GO:0070180">
    <property type="term" value="F:large ribosomal subunit rRNA binding"/>
    <property type="evidence" value="ECO:0007669"/>
    <property type="project" value="UniProtKB-UniRule"/>
</dbReference>
<comment type="caution">
    <text evidence="6">The sequence shown here is derived from an EMBL/GenBank/DDBJ whole genome shotgun (WGS) entry which is preliminary data.</text>
</comment>
<dbReference type="NCBIfam" id="NF000955">
    <property type="entry name" value="PRK00099.1-1"/>
    <property type="match status" value="1"/>
</dbReference>
<comment type="function">
    <text evidence="5">Forms part of the ribosomal stalk, playing a central role in the interaction of the ribosome with GTP-bound translation factors.</text>
</comment>
<dbReference type="SUPFAM" id="SSF160369">
    <property type="entry name" value="Ribosomal protein L10-like"/>
    <property type="match status" value="1"/>
</dbReference>
<dbReference type="InterPro" id="IPR043141">
    <property type="entry name" value="Ribosomal_uL10-like_sf"/>
</dbReference>
<comment type="subunit">
    <text evidence="5">Part of the ribosomal stalk of the 50S ribosomal subunit. The N-terminus interacts with L11 and the large rRNA to form the base of the stalk. The C-terminus forms an elongated spine to which L12 dimers bind in a sequential fashion forming a multimeric L10(L12)X complex.</text>
</comment>
<dbReference type="GO" id="GO:0005840">
    <property type="term" value="C:ribosome"/>
    <property type="evidence" value="ECO:0007669"/>
    <property type="project" value="UniProtKB-KW"/>
</dbReference>
<dbReference type="Gene3D" id="3.30.70.1730">
    <property type="match status" value="1"/>
</dbReference>
<dbReference type="InterPro" id="IPR001790">
    <property type="entry name" value="Ribosomal_uL10"/>
</dbReference>
<reference evidence="6 7" key="1">
    <citation type="journal article" date="2016" name="Nat. Commun.">
        <title>Thousands of microbial genomes shed light on interconnected biogeochemical processes in an aquifer system.</title>
        <authorList>
            <person name="Anantharaman K."/>
            <person name="Brown C.T."/>
            <person name="Hug L.A."/>
            <person name="Sharon I."/>
            <person name="Castelle C.J."/>
            <person name="Probst A.J."/>
            <person name="Thomas B.C."/>
            <person name="Singh A."/>
            <person name="Wilkins M.J."/>
            <person name="Karaoz U."/>
            <person name="Brodie E.L."/>
            <person name="Williams K.H."/>
            <person name="Hubbard S.S."/>
            <person name="Banfield J.F."/>
        </authorList>
    </citation>
    <scope>NUCLEOTIDE SEQUENCE [LARGE SCALE GENOMIC DNA]</scope>
</reference>
<dbReference type="Gene3D" id="6.10.250.290">
    <property type="match status" value="1"/>
</dbReference>
<keyword evidence="5" id="KW-0699">rRNA-binding</keyword>
<proteinExistence type="inferred from homology"/>
<dbReference type="InterPro" id="IPR047865">
    <property type="entry name" value="Ribosomal_uL10_bac_type"/>
</dbReference>